<dbReference type="EMBL" id="SSTM01000011">
    <property type="protein sequence ID" value="TJW09441.1"/>
    <property type="molecule type" value="Genomic_DNA"/>
</dbReference>
<dbReference type="Pfam" id="PF04221">
    <property type="entry name" value="RelB"/>
    <property type="match status" value="1"/>
</dbReference>
<dbReference type="RefSeq" id="WP_123186273.1">
    <property type="nucleotide sequence ID" value="NZ_CANPEU010000010.1"/>
</dbReference>
<dbReference type="Gene3D" id="1.10.1220.10">
    <property type="entry name" value="Met repressor-like"/>
    <property type="match status" value="1"/>
</dbReference>
<organism evidence="1 4">
    <name type="scientific">Parvibacter caecicola</name>
    <dbReference type="NCBI Taxonomy" id="747645"/>
    <lineage>
        <taxon>Bacteria</taxon>
        <taxon>Bacillati</taxon>
        <taxon>Actinomycetota</taxon>
        <taxon>Coriobacteriia</taxon>
        <taxon>Coriobacteriales</taxon>
        <taxon>Coriobacteriaceae</taxon>
        <taxon>Parvibacter</taxon>
    </lineage>
</organism>
<dbReference type="GeneID" id="93357597"/>
<accession>A0A3N0A970</accession>
<dbReference type="GO" id="GO:0006355">
    <property type="term" value="P:regulation of DNA-templated transcription"/>
    <property type="evidence" value="ECO:0007669"/>
    <property type="project" value="InterPro"/>
</dbReference>
<evidence type="ECO:0000313" key="1">
    <source>
        <dbReference type="EMBL" id="MBB3170908.1"/>
    </source>
</evidence>
<dbReference type="InterPro" id="IPR013321">
    <property type="entry name" value="Arc_rbn_hlx_hlx"/>
</dbReference>
<gene>
    <name evidence="2" type="ORF">E5982_09510</name>
    <name evidence="1" type="ORF">FHR31_000688</name>
</gene>
<evidence type="ECO:0000313" key="4">
    <source>
        <dbReference type="Proteomes" id="UP000530850"/>
    </source>
</evidence>
<dbReference type="AlphaFoldDB" id="A0A3N0A970"/>
<dbReference type="OrthoDB" id="3197269at2"/>
<evidence type="ECO:0000313" key="3">
    <source>
        <dbReference type="Proteomes" id="UP000309454"/>
    </source>
</evidence>
<dbReference type="EMBL" id="JACHYA010000001">
    <property type="protein sequence ID" value="MBB3170908.1"/>
    <property type="molecule type" value="Genomic_DNA"/>
</dbReference>
<reference evidence="1 4" key="2">
    <citation type="submission" date="2020-08" db="EMBL/GenBank/DDBJ databases">
        <title>Sequencing the genomes of 1000 actinobacteria strains.</title>
        <authorList>
            <person name="Klenk H.-P."/>
        </authorList>
    </citation>
    <scope>NUCLEOTIDE SEQUENCE [LARGE SCALE GENOMIC DNA]</scope>
    <source>
        <strain evidence="1 4">DSM 22242</strain>
    </source>
</reference>
<sequence length="94" mass="10671">MESVLTVRLDAYAKEQGTLVMRRLGVSPSSAVRALFDYAIKNDRLPFSDFAEPTAADVAWRVQAFDHCHTKKPLALTDEELREQRLKERYGSDA</sequence>
<keyword evidence="3" id="KW-1185">Reference proteome</keyword>
<evidence type="ECO:0000313" key="2">
    <source>
        <dbReference type="EMBL" id="TJW09441.1"/>
    </source>
</evidence>
<dbReference type="Proteomes" id="UP000530850">
    <property type="component" value="Unassembled WGS sequence"/>
</dbReference>
<dbReference type="InterPro" id="IPR007337">
    <property type="entry name" value="RelB/DinJ"/>
</dbReference>
<reference evidence="2 3" key="1">
    <citation type="submission" date="2019-04" db="EMBL/GenBank/DDBJ databases">
        <title>Microbes associate with the intestines of laboratory mice.</title>
        <authorList>
            <person name="Navarre W."/>
            <person name="Wong E."/>
            <person name="Huang K.C."/>
            <person name="Tropini C."/>
            <person name="Ng K."/>
            <person name="Yu B."/>
        </authorList>
    </citation>
    <scope>NUCLEOTIDE SEQUENCE [LARGE SCALE GENOMIC DNA]</scope>
    <source>
        <strain evidence="2 3">NM48_B13</strain>
    </source>
</reference>
<protein>
    <submittedName>
        <fullName evidence="1">Addiction module RelB/DinJ family antitoxin</fullName>
    </submittedName>
    <submittedName>
        <fullName evidence="2">Translation repressor RelB</fullName>
    </submittedName>
</protein>
<dbReference type="Proteomes" id="UP000309454">
    <property type="component" value="Unassembled WGS sequence"/>
</dbReference>
<proteinExistence type="predicted"/>
<name>A0A3N0A970_9ACTN</name>
<comment type="caution">
    <text evidence="1">The sequence shown here is derived from an EMBL/GenBank/DDBJ whole genome shotgun (WGS) entry which is preliminary data.</text>
</comment>